<dbReference type="EMBL" id="VWZE01017665">
    <property type="protein sequence ID" value="NXF94018.1"/>
    <property type="molecule type" value="Genomic_DNA"/>
</dbReference>
<feature type="compositionally biased region" description="Polar residues" evidence="1">
    <location>
        <begin position="329"/>
        <end position="356"/>
    </location>
</feature>
<feature type="compositionally biased region" description="Basic and acidic residues" evidence="1">
    <location>
        <begin position="359"/>
        <end position="372"/>
    </location>
</feature>
<feature type="compositionally biased region" description="Polar residues" evidence="1">
    <location>
        <begin position="1207"/>
        <end position="1229"/>
    </location>
</feature>
<feature type="compositionally biased region" description="Low complexity" evidence="1">
    <location>
        <begin position="856"/>
        <end position="865"/>
    </location>
</feature>
<feature type="compositionally biased region" description="Basic and acidic residues" evidence="1">
    <location>
        <begin position="531"/>
        <end position="543"/>
    </location>
</feature>
<protein>
    <submittedName>
        <fullName evidence="4">K1107 protein</fullName>
    </submittedName>
</protein>
<feature type="compositionally biased region" description="Basic and acidic residues" evidence="1">
    <location>
        <begin position="946"/>
        <end position="969"/>
    </location>
</feature>
<dbReference type="PANTHER" id="PTHR22427:SF2">
    <property type="entry name" value="BTB_POZ DOMAIN-CONTAINING PROTEIN 8"/>
    <property type="match status" value="1"/>
</dbReference>
<feature type="compositionally biased region" description="Basic and acidic residues" evidence="1">
    <location>
        <begin position="220"/>
        <end position="245"/>
    </location>
</feature>
<feature type="non-terminal residue" evidence="4">
    <location>
        <position position="1"/>
    </location>
</feature>
<feature type="region of interest" description="Disordered" evidence="1">
    <location>
        <begin position="1201"/>
        <end position="1248"/>
    </location>
</feature>
<feature type="compositionally biased region" description="Polar residues" evidence="1">
    <location>
        <begin position="441"/>
        <end position="475"/>
    </location>
</feature>
<feature type="region of interest" description="Disordered" evidence="1">
    <location>
        <begin position="930"/>
        <end position="1016"/>
    </location>
</feature>
<feature type="compositionally biased region" description="Polar residues" evidence="1">
    <location>
        <begin position="970"/>
        <end position="989"/>
    </location>
</feature>
<dbReference type="Pfam" id="PF15363">
    <property type="entry name" value="BTBD8_C"/>
    <property type="match status" value="1"/>
</dbReference>
<accession>A0A7K8XU29</accession>
<evidence type="ECO:0000313" key="5">
    <source>
        <dbReference type="Proteomes" id="UP000583613"/>
    </source>
</evidence>
<feature type="compositionally biased region" description="Polar residues" evidence="1">
    <location>
        <begin position="700"/>
        <end position="749"/>
    </location>
</feature>
<gene>
    <name evidence="4" type="ORF">EUBBOU_R06179</name>
</gene>
<evidence type="ECO:0000313" key="4">
    <source>
        <dbReference type="EMBL" id="NXF94018.1"/>
    </source>
</evidence>
<sequence length="1405" mass="153714">MESDRLINSLPQVKWAETAVALASKLQEECVTFIVANFLHVVQSEGFSVLLQAQAMSSKPDLLELIFNAIEKSINNENSCFLLVAVDTLLDSTNVKDMGFTCKIQALRDKLWVFLVQSFYAVRHTESWKLMRPDHQHKIQAAAFDKGDDRRLGKKPVFTSSQLNKSITESVGIKNSSWKEHSKKDCRGGSSTNQDKMKSDGLGASGHTSSTNRNTVNKASKHEDVKGKDGKKPVSKITKDSKPGEKAASPKARAVIKTKIENNGNAKMESILTKQDTEKTSSPSGQKNSGSGKGLKNHEGKIAGARPKVLTVTSSVQIKTKPLKKNTGKDSPSLVTVAGTSSKSANSDIDNQTGSELTEESKEDKLVEEGKKQTVVKTKASMKTSNGVTTKKKKTELEANATTSRILHTGTINDCTSLTKKSSGKGCNEQNVQAVAKKKGNVSSNSAGHQKTQNTPISSPKNQGPQGESPNSLKSGLSPKHNEEKNAVQHLVQTTLPEKNPSAKKRSAKQSQTPAAKATAKVASKTLAPSKHAETMNNKDTKLKTVGQSVLKSQPSAQKHSRSESPVAHKNVNTSEHRGSGQKPEKAMTDAVAGQLKDNNKCYSAKQNESSKSVIEGSSKEKMKVSCKPSKQKLSDSSENMEYKIQSESSSLVMEEAVSKLPVCLQNEMEARQICRDQSGTKHTEDIEKNDKTAEFHCHAQSSSNGSSDFSVETSQKATASGQPVKHSTATEVCSEESNQLNSETSLNDGENALPSSSSTITSEEAETSSPQIHMEGLLTADELCDTSAFPEYKSVTADVEDASECSTEQITEKCSPSYTEPIDPTDMTENHENAEIPFMDHWNTGALDPKESPESDTGSATTSSDDIKPRSEDYDAGGSQDDEGSNERGISKCSTMLCHDFLGRSSSDTSTPEELKIYDSSLRIEVKMKKESSDLFRVNSTSDDEIPRKRPEIWSHQESARTNSRESKSSTFGNTQFSQEADQVSSSADETEDDRSEAENVAQNFPPSDVPPQQFQGIDNLAFEDATTENDTASQEFSKTKNFKRSVLLSVDECEELGSDDRAETHTSHQHSIDSLTPSEVFDSISQENHGKTLYSRYALEIEDGFLDCKQHKDRDNRLDTSESSVLHLHGTEIPGKENGDASMTKQHCSEKADSAASPCLGENQKVTMKNEVASEFHQCNKYSDNDAKSQERPCHLDLHQRETNSDVQKNSSAKPVEASKNQILTQEGQERDSQPASTECANTDLLPGNIDDYDSMAQTCMYEHRPSKTLSPIYEMDVGEAIEQRMDSETAVLDVDFEDQQFAEQDWTLLRQLLSEQDSNIGFKNSVPEDLNLAQCLINQTLFLARDGSNPQGTSQVDTFSRWTELISPLDDSSASITVASFSSEDCSSPQGEWTILELETHH</sequence>
<keyword evidence="5" id="KW-1185">Reference proteome</keyword>
<dbReference type="Proteomes" id="UP000583613">
    <property type="component" value="Unassembled WGS sequence"/>
</dbReference>
<dbReference type="InterPro" id="IPR027907">
    <property type="entry name" value="BTBD8_C"/>
</dbReference>
<evidence type="ECO:0000259" key="2">
    <source>
        <dbReference type="Pfam" id="PF15363"/>
    </source>
</evidence>
<feature type="compositionally biased region" description="Polar residues" evidence="1">
    <location>
        <begin position="206"/>
        <end position="218"/>
    </location>
</feature>
<feature type="compositionally biased region" description="Polar residues" evidence="1">
    <location>
        <begin position="280"/>
        <end position="290"/>
    </location>
</feature>
<organism evidence="4 5">
    <name type="scientific">Eubucco bourcierii</name>
    <name type="common">red-headed barbet</name>
    <dbReference type="NCBI Taxonomy" id="91767"/>
    <lineage>
        <taxon>Eukaryota</taxon>
        <taxon>Metazoa</taxon>
        <taxon>Chordata</taxon>
        <taxon>Craniata</taxon>
        <taxon>Vertebrata</taxon>
        <taxon>Euteleostomi</taxon>
        <taxon>Archelosauria</taxon>
        <taxon>Archosauria</taxon>
        <taxon>Dinosauria</taxon>
        <taxon>Saurischia</taxon>
        <taxon>Theropoda</taxon>
        <taxon>Coelurosauria</taxon>
        <taxon>Aves</taxon>
        <taxon>Neognathae</taxon>
        <taxon>Neoaves</taxon>
        <taxon>Telluraves</taxon>
        <taxon>Coraciimorphae</taxon>
        <taxon>Piciformes</taxon>
        <taxon>Ramphastidae</taxon>
        <taxon>Eubucco</taxon>
    </lineage>
</organism>
<evidence type="ECO:0000256" key="1">
    <source>
        <dbReference type="SAM" id="MobiDB-lite"/>
    </source>
</evidence>
<feature type="domain" description="BTB/POZ" evidence="2">
    <location>
        <begin position="1360"/>
        <end position="1405"/>
    </location>
</feature>
<reference evidence="4 5" key="1">
    <citation type="submission" date="2019-09" db="EMBL/GenBank/DDBJ databases">
        <title>Bird 10,000 Genomes (B10K) Project - Family phase.</title>
        <authorList>
            <person name="Zhang G."/>
        </authorList>
    </citation>
    <scope>NUCLEOTIDE SEQUENCE [LARGE SCALE GENOMIC DNA]</scope>
    <source>
        <strain evidence="4">B10K-DU-001-04</strain>
        <tissue evidence="4">Muscle</tissue>
    </source>
</reference>
<dbReference type="InterPro" id="IPR043225">
    <property type="entry name" value="BACK_BTBD8"/>
</dbReference>
<dbReference type="OrthoDB" id="409642at2759"/>
<feature type="compositionally biased region" description="Polar residues" evidence="1">
    <location>
        <begin position="603"/>
        <end position="613"/>
    </location>
</feature>
<feature type="domain" description="BTBD8 BACK" evidence="3">
    <location>
        <begin position="1"/>
        <end position="41"/>
    </location>
</feature>
<feature type="compositionally biased region" description="Polar residues" evidence="1">
    <location>
        <begin position="1002"/>
        <end position="1016"/>
    </location>
</feature>
<feature type="region of interest" description="Disordered" evidence="1">
    <location>
        <begin position="603"/>
        <end position="641"/>
    </location>
</feature>
<feature type="compositionally biased region" description="Polar residues" evidence="1">
    <location>
        <begin position="546"/>
        <end position="558"/>
    </location>
</feature>
<feature type="compositionally biased region" description="Basic and acidic residues" evidence="1">
    <location>
        <begin position="575"/>
        <end position="588"/>
    </location>
</feature>
<feature type="region of interest" description="Disordered" evidence="1">
    <location>
        <begin position="699"/>
        <end position="772"/>
    </location>
</feature>
<name>A0A7K8XU29_9PICI</name>
<dbReference type="PANTHER" id="PTHR22427">
    <property type="entry name" value="GH15728P"/>
    <property type="match status" value="1"/>
</dbReference>
<evidence type="ECO:0000259" key="3">
    <source>
        <dbReference type="Pfam" id="PF26017"/>
    </source>
</evidence>
<comment type="caution">
    <text evidence="4">The sequence shown here is derived from an EMBL/GenBank/DDBJ whole genome shotgun (WGS) entry which is preliminary data.</text>
</comment>
<feature type="region of interest" description="Disordered" evidence="1">
    <location>
        <begin position="418"/>
        <end position="590"/>
    </location>
</feature>
<dbReference type="CDD" id="cd14733">
    <property type="entry name" value="BACK"/>
    <property type="match status" value="1"/>
</dbReference>
<feature type="region of interest" description="Disordered" evidence="1">
    <location>
        <begin position="174"/>
        <end position="404"/>
    </location>
</feature>
<feature type="compositionally biased region" description="Low complexity" evidence="1">
    <location>
        <begin position="513"/>
        <end position="528"/>
    </location>
</feature>
<proteinExistence type="predicted"/>
<dbReference type="Pfam" id="PF26017">
    <property type="entry name" value="BACK_BTBD8"/>
    <property type="match status" value="1"/>
</dbReference>
<feature type="region of interest" description="Disordered" evidence="1">
    <location>
        <begin position="843"/>
        <end position="891"/>
    </location>
</feature>
<feature type="region of interest" description="Disordered" evidence="1">
    <location>
        <begin position="1060"/>
        <end position="1081"/>
    </location>
</feature>
<feature type="compositionally biased region" description="Basic and acidic residues" evidence="1">
    <location>
        <begin position="177"/>
        <end position="187"/>
    </location>
</feature>
<feature type="non-terminal residue" evidence="4">
    <location>
        <position position="1405"/>
    </location>
</feature>